<keyword evidence="2" id="KW-1185">Reference proteome</keyword>
<dbReference type="AlphaFoldDB" id="A0A0B0P9Z5"/>
<evidence type="ECO:0000313" key="1">
    <source>
        <dbReference type="EMBL" id="KHG23528.1"/>
    </source>
</evidence>
<gene>
    <name evidence="1" type="ORF">F383_29134</name>
</gene>
<evidence type="ECO:0000313" key="2">
    <source>
        <dbReference type="Proteomes" id="UP000032142"/>
    </source>
</evidence>
<organism evidence="1 2">
    <name type="scientific">Gossypium arboreum</name>
    <name type="common">Tree cotton</name>
    <name type="synonym">Gossypium nanking</name>
    <dbReference type="NCBI Taxonomy" id="29729"/>
    <lineage>
        <taxon>Eukaryota</taxon>
        <taxon>Viridiplantae</taxon>
        <taxon>Streptophyta</taxon>
        <taxon>Embryophyta</taxon>
        <taxon>Tracheophyta</taxon>
        <taxon>Spermatophyta</taxon>
        <taxon>Magnoliopsida</taxon>
        <taxon>eudicotyledons</taxon>
        <taxon>Gunneridae</taxon>
        <taxon>Pentapetalae</taxon>
        <taxon>rosids</taxon>
        <taxon>malvids</taxon>
        <taxon>Malvales</taxon>
        <taxon>Malvaceae</taxon>
        <taxon>Malvoideae</taxon>
        <taxon>Gossypium</taxon>
    </lineage>
</organism>
<name>A0A0B0P9Z5_GOSAR</name>
<proteinExistence type="predicted"/>
<reference evidence="2" key="1">
    <citation type="submission" date="2014-09" db="EMBL/GenBank/DDBJ databases">
        <authorList>
            <person name="Mudge J."/>
            <person name="Ramaraj T."/>
            <person name="Lindquist I.E."/>
            <person name="Bharti A.K."/>
            <person name="Sundararajan A."/>
            <person name="Cameron C.T."/>
            <person name="Woodward J.E."/>
            <person name="May G.D."/>
            <person name="Brubaker C."/>
            <person name="Broadhvest J."/>
            <person name="Wilkins T.A."/>
        </authorList>
    </citation>
    <scope>NUCLEOTIDE SEQUENCE</scope>
    <source>
        <strain evidence="2">cv. AKA8401</strain>
    </source>
</reference>
<protein>
    <submittedName>
        <fullName evidence="1">Uncharacterized protein</fullName>
    </submittedName>
</protein>
<accession>A0A0B0P9Z5</accession>
<sequence length="52" mass="5778">MDQPRKVPLLSSRFSLFKASFASTLMLASRCGIPPSSEFKFNTNSCRPLLAK</sequence>
<dbReference type="EMBL" id="KN425378">
    <property type="protein sequence ID" value="KHG23528.1"/>
    <property type="molecule type" value="Genomic_DNA"/>
</dbReference>
<dbReference type="Proteomes" id="UP000032142">
    <property type="component" value="Unassembled WGS sequence"/>
</dbReference>